<dbReference type="Pfam" id="PF00041">
    <property type="entry name" value="fn3"/>
    <property type="match status" value="1"/>
</dbReference>
<proteinExistence type="predicted"/>
<dbReference type="SUPFAM" id="SSF51055">
    <property type="entry name" value="Carbohydrate binding domain"/>
    <property type="match status" value="1"/>
</dbReference>
<keyword evidence="4" id="KW-0326">Glycosidase</keyword>
<dbReference type="Proteomes" id="UP000217289">
    <property type="component" value="Chromosome"/>
</dbReference>
<dbReference type="Gene3D" id="2.60.40.10">
    <property type="entry name" value="Immunoglobulins"/>
    <property type="match status" value="1"/>
</dbReference>
<dbReference type="CDD" id="cd00063">
    <property type="entry name" value="FN3"/>
    <property type="match status" value="1"/>
</dbReference>
<keyword evidence="5" id="KW-0624">Polysaccharide degradation</keyword>
<dbReference type="InterPro" id="IPR013783">
    <property type="entry name" value="Ig-like_fold"/>
</dbReference>
<dbReference type="GO" id="GO:0000272">
    <property type="term" value="P:polysaccharide catabolic process"/>
    <property type="evidence" value="ECO:0007669"/>
    <property type="project" value="UniProtKB-KW"/>
</dbReference>
<gene>
    <name evidence="8" type="ORF">MEBOL_004237</name>
</gene>
<reference evidence="8 9" key="1">
    <citation type="submission" date="2017-06" db="EMBL/GenBank/DDBJ databases">
        <authorList>
            <person name="Kim H.J."/>
            <person name="Triplett B.A."/>
        </authorList>
    </citation>
    <scope>NUCLEOTIDE SEQUENCE [LARGE SCALE GENOMIC DNA]</scope>
    <source>
        <strain evidence="8 9">DSM 14713</strain>
    </source>
</reference>
<organism evidence="8 9">
    <name type="scientific">Melittangium boletus DSM 14713</name>
    <dbReference type="NCBI Taxonomy" id="1294270"/>
    <lineage>
        <taxon>Bacteria</taxon>
        <taxon>Pseudomonadati</taxon>
        <taxon>Myxococcota</taxon>
        <taxon>Myxococcia</taxon>
        <taxon>Myxococcales</taxon>
        <taxon>Cystobacterineae</taxon>
        <taxon>Archangiaceae</taxon>
        <taxon>Melittangium</taxon>
    </lineage>
</organism>
<evidence type="ECO:0000256" key="1">
    <source>
        <dbReference type="ARBA" id="ARBA00022729"/>
    </source>
</evidence>
<dbReference type="PROSITE" id="PS51257">
    <property type="entry name" value="PROKAR_LIPOPROTEIN"/>
    <property type="match status" value="1"/>
</dbReference>
<feature type="signal peptide" evidence="6">
    <location>
        <begin position="1"/>
        <end position="23"/>
    </location>
</feature>
<name>A0A250IG75_9BACT</name>
<evidence type="ECO:0000259" key="7">
    <source>
        <dbReference type="PROSITE" id="PS50853"/>
    </source>
</evidence>
<feature type="domain" description="Fibronectin type-III" evidence="7">
    <location>
        <begin position="114"/>
        <end position="204"/>
    </location>
</feature>
<accession>A0A250IG75</accession>
<dbReference type="SMART" id="SM00060">
    <property type="entry name" value="FN3"/>
    <property type="match status" value="1"/>
</dbReference>
<dbReference type="InterPro" id="IPR036116">
    <property type="entry name" value="FN3_sf"/>
</dbReference>
<evidence type="ECO:0000256" key="6">
    <source>
        <dbReference type="SAM" id="SignalP"/>
    </source>
</evidence>
<dbReference type="InterPro" id="IPR003961">
    <property type="entry name" value="FN3_dom"/>
</dbReference>
<dbReference type="GO" id="GO:0005576">
    <property type="term" value="C:extracellular region"/>
    <property type="evidence" value="ECO:0007669"/>
    <property type="project" value="InterPro"/>
</dbReference>
<evidence type="ECO:0000256" key="5">
    <source>
        <dbReference type="ARBA" id="ARBA00023326"/>
    </source>
</evidence>
<sequence>MHVPPRKASRWLRLLPVMALASAACQPDTFPESGNGLEGEGAGEVLARAVSCAGYPDWNASTIYQPGNRNVYKGKLYEALVAIWSADPEIGTLSGWYKLVDTCSTTPPPADTTAPTQVTGLRSTGSTSSQIALAWNASSDNVGVTGYLVFRNGTQVGTATGTAYTDSGLASSTPYNYTVKARDAAGNQSTVSASLTVTTQTGPTPPPPPNGDWHPKHMAIGTVYEPFTGTDKFFNTVNPRFPAGKRLDYGYLYLNGGSQVSEWHSRAVRLATKSKEQGMTPIFVVYGIGGNTDSPAAVWANLQSASFLSTYFQALKDVGQTATGIMGTGRIGYVIEPDTLGYIQQQYASQYGNDPSKMPAATSAVYDSGVLQRGVDPAFPNTLTGLVQSINYVLRKYTPKAFLGWQLNLWAAPGAPGTGIMHSTEVWGFEAGKTRIQENARANAGFALKAGVQYGGAEFISIDKYGLDGAGAAGANPNDPASSLWFWNADLWNNYLLFCKTLKETLNLPVVLWQVPAGHINGTTRASPTAYNPSGTFPDLNNTVQRYEESASPYFFGDRITLSGNRLAYFSKNVWNDPKVSVSGNVVTWGSHIQEAANAGIVAILMGAGVGVSTRGIPQPGAYPEELPTDNYYWITRVQEYYASPVLLP</sequence>
<keyword evidence="1 6" id="KW-0732">Signal</keyword>
<dbReference type="GO" id="GO:0004553">
    <property type="term" value="F:hydrolase activity, hydrolyzing O-glycosyl compounds"/>
    <property type="evidence" value="ECO:0007669"/>
    <property type="project" value="InterPro"/>
</dbReference>
<dbReference type="GO" id="GO:0030246">
    <property type="term" value="F:carbohydrate binding"/>
    <property type="evidence" value="ECO:0007669"/>
    <property type="project" value="InterPro"/>
</dbReference>
<evidence type="ECO:0000313" key="9">
    <source>
        <dbReference type="Proteomes" id="UP000217289"/>
    </source>
</evidence>
<evidence type="ECO:0000256" key="2">
    <source>
        <dbReference type="ARBA" id="ARBA00022801"/>
    </source>
</evidence>
<keyword evidence="9" id="KW-1185">Reference proteome</keyword>
<dbReference type="PROSITE" id="PS50853">
    <property type="entry name" value="FN3"/>
    <property type="match status" value="1"/>
</dbReference>
<protein>
    <recommendedName>
        <fullName evidence="7">Fibronectin type-III domain-containing protein</fullName>
    </recommendedName>
</protein>
<keyword evidence="3" id="KW-0119">Carbohydrate metabolism</keyword>
<dbReference type="FunFam" id="2.60.40.10:FF:001114">
    <property type="entry name" value="Chitinase A1"/>
    <property type="match status" value="1"/>
</dbReference>
<dbReference type="KEGG" id="mbd:MEBOL_004237"/>
<dbReference type="OrthoDB" id="1153097at2"/>
<feature type="chain" id="PRO_5012490499" description="Fibronectin type-III domain-containing protein" evidence="6">
    <location>
        <begin position="24"/>
        <end position="649"/>
    </location>
</feature>
<dbReference type="SUPFAM" id="SSF49265">
    <property type="entry name" value="Fibronectin type III"/>
    <property type="match status" value="1"/>
</dbReference>
<dbReference type="Gene3D" id="2.10.10.20">
    <property type="entry name" value="Carbohydrate-binding module superfamily 5/12"/>
    <property type="match status" value="1"/>
</dbReference>
<dbReference type="AlphaFoldDB" id="A0A250IG75"/>
<evidence type="ECO:0000313" key="8">
    <source>
        <dbReference type="EMBL" id="ATB30775.1"/>
    </source>
</evidence>
<keyword evidence="2" id="KW-0378">Hydrolase</keyword>
<dbReference type="EMBL" id="CP022163">
    <property type="protein sequence ID" value="ATB30775.1"/>
    <property type="molecule type" value="Genomic_DNA"/>
</dbReference>
<dbReference type="RefSeq" id="WP_095979190.1">
    <property type="nucleotide sequence ID" value="NZ_CP022163.1"/>
</dbReference>
<evidence type="ECO:0000256" key="3">
    <source>
        <dbReference type="ARBA" id="ARBA00023277"/>
    </source>
</evidence>
<dbReference type="InterPro" id="IPR036573">
    <property type="entry name" value="CBM_sf_5/12"/>
</dbReference>
<evidence type="ECO:0000256" key="4">
    <source>
        <dbReference type="ARBA" id="ARBA00023295"/>
    </source>
</evidence>